<protein>
    <submittedName>
        <fullName evidence="2">Uncharacterized protein</fullName>
    </submittedName>
</protein>
<evidence type="ECO:0000313" key="3">
    <source>
        <dbReference type="Proteomes" id="UP001497512"/>
    </source>
</evidence>
<dbReference type="EMBL" id="OZ019897">
    <property type="protein sequence ID" value="CAK9227522.1"/>
    <property type="molecule type" value="Genomic_DNA"/>
</dbReference>
<keyword evidence="3" id="KW-1185">Reference proteome</keyword>
<evidence type="ECO:0000256" key="1">
    <source>
        <dbReference type="SAM" id="MobiDB-lite"/>
    </source>
</evidence>
<feature type="compositionally biased region" description="Basic and acidic residues" evidence="1">
    <location>
        <begin position="11"/>
        <end position="28"/>
    </location>
</feature>
<accession>A0ABP0UQJ5</accession>
<name>A0ABP0UQJ5_9BRYO</name>
<feature type="region of interest" description="Disordered" evidence="1">
    <location>
        <begin position="1"/>
        <end position="131"/>
    </location>
</feature>
<feature type="compositionally biased region" description="Basic and acidic residues" evidence="1">
    <location>
        <begin position="79"/>
        <end position="108"/>
    </location>
</feature>
<evidence type="ECO:0000313" key="2">
    <source>
        <dbReference type="EMBL" id="CAK9227522.1"/>
    </source>
</evidence>
<gene>
    <name evidence="2" type="ORF">CSSPTR1EN2_LOCUS18781</name>
</gene>
<proteinExistence type="predicted"/>
<reference evidence="2" key="1">
    <citation type="submission" date="2024-02" db="EMBL/GenBank/DDBJ databases">
        <authorList>
            <consortium name="ELIXIR-Norway"/>
            <consortium name="Elixir Norway"/>
        </authorList>
    </citation>
    <scope>NUCLEOTIDE SEQUENCE</scope>
</reference>
<dbReference type="Proteomes" id="UP001497512">
    <property type="component" value="Chromosome 5"/>
</dbReference>
<feature type="compositionally biased region" description="Basic residues" evidence="1">
    <location>
        <begin position="109"/>
        <end position="131"/>
    </location>
</feature>
<sequence length="131" mass="15178">MLRTCRMRTTQQDHDEPRKKSKKGENKSSRQTVADLAYRRAKVAKSTEKLVKAGKIGPQKKNKFKVDGSKKSKVGAPKSRKDEMEEMFQDDRSNGKQRKSGRDPDRTKKPTRKPGVSKRSFKSKSRYKRHK</sequence>
<organism evidence="2 3">
    <name type="scientific">Sphagnum troendelagicum</name>
    <dbReference type="NCBI Taxonomy" id="128251"/>
    <lineage>
        <taxon>Eukaryota</taxon>
        <taxon>Viridiplantae</taxon>
        <taxon>Streptophyta</taxon>
        <taxon>Embryophyta</taxon>
        <taxon>Bryophyta</taxon>
        <taxon>Sphagnophytina</taxon>
        <taxon>Sphagnopsida</taxon>
        <taxon>Sphagnales</taxon>
        <taxon>Sphagnaceae</taxon>
        <taxon>Sphagnum</taxon>
    </lineage>
</organism>